<evidence type="ECO:0000313" key="2">
    <source>
        <dbReference type="Proteomes" id="UP000501690"/>
    </source>
</evidence>
<dbReference type="PANTHER" id="PTHR24014:SF20">
    <property type="entry name" value="2OG-FE(II) OXYGENASE FAMILY OXIDOREDUCTASE"/>
    <property type="match status" value="1"/>
</dbReference>
<keyword evidence="2" id="KW-1185">Reference proteome</keyword>
<dbReference type="PANTHER" id="PTHR24014">
    <property type="entry name" value="2-OXOGLUTARATE AND IRON-DEPENDENT OXYGENASE DOMAIN-CONTAINING PROTEIN 2"/>
    <property type="match status" value="1"/>
</dbReference>
<dbReference type="EMBL" id="CP039353">
    <property type="protein sequence ID" value="QCE08568.1"/>
    <property type="molecule type" value="Genomic_DNA"/>
</dbReference>
<gene>
    <name evidence="1" type="ORF">DEO72_LG9g3597</name>
</gene>
<name>A0A4D6N5I9_VIGUN</name>
<organism evidence="1 2">
    <name type="scientific">Vigna unguiculata</name>
    <name type="common">Cowpea</name>
    <dbReference type="NCBI Taxonomy" id="3917"/>
    <lineage>
        <taxon>Eukaryota</taxon>
        <taxon>Viridiplantae</taxon>
        <taxon>Streptophyta</taxon>
        <taxon>Embryophyta</taxon>
        <taxon>Tracheophyta</taxon>
        <taxon>Spermatophyta</taxon>
        <taxon>Magnoliopsida</taxon>
        <taxon>eudicotyledons</taxon>
        <taxon>Gunneridae</taxon>
        <taxon>Pentapetalae</taxon>
        <taxon>rosids</taxon>
        <taxon>fabids</taxon>
        <taxon>Fabales</taxon>
        <taxon>Fabaceae</taxon>
        <taxon>Papilionoideae</taxon>
        <taxon>50 kb inversion clade</taxon>
        <taxon>NPAAA clade</taxon>
        <taxon>indigoferoid/millettioid clade</taxon>
        <taxon>Phaseoleae</taxon>
        <taxon>Vigna</taxon>
    </lineage>
</organism>
<reference evidence="1 2" key="1">
    <citation type="submission" date="2019-04" db="EMBL/GenBank/DDBJ databases">
        <title>An improved genome assembly and genetic linkage map for asparagus bean, Vigna unguiculata ssp. sesquipedialis.</title>
        <authorList>
            <person name="Xia Q."/>
            <person name="Zhang R."/>
            <person name="Dong Y."/>
        </authorList>
    </citation>
    <scope>NUCLEOTIDE SEQUENCE [LARGE SCALE GENOMIC DNA]</scope>
    <source>
        <tissue evidence="1">Leaf</tissue>
    </source>
</reference>
<proteinExistence type="predicted"/>
<dbReference type="Proteomes" id="UP000501690">
    <property type="component" value="Linkage Group LG9"/>
</dbReference>
<dbReference type="AlphaFoldDB" id="A0A4D6N5I9"/>
<sequence length="105" mass="12212">MAELCTGVRCEEHVLSKAEPGEIFDYTHVPGHAILHPGRQRHGARPTTSGNRMNLIIWCRSSAFRELKKYQRDFPSWCGECKRKKKERAQLSLMFTQQIMDFCTK</sequence>
<evidence type="ECO:0000313" key="1">
    <source>
        <dbReference type="EMBL" id="QCE08568.1"/>
    </source>
</evidence>
<protein>
    <submittedName>
        <fullName evidence="1">Uncharacterized protein</fullName>
    </submittedName>
</protein>
<accession>A0A4D6N5I9</accession>